<dbReference type="NCBIfam" id="TIGR04056">
    <property type="entry name" value="OMP_RagA_SusC"/>
    <property type="match status" value="1"/>
</dbReference>
<evidence type="ECO:0000313" key="11">
    <source>
        <dbReference type="EMBL" id="AXY72819.1"/>
    </source>
</evidence>
<feature type="signal peptide" evidence="8">
    <location>
        <begin position="1"/>
        <end position="24"/>
    </location>
</feature>
<evidence type="ECO:0000256" key="2">
    <source>
        <dbReference type="ARBA" id="ARBA00022448"/>
    </source>
</evidence>
<evidence type="ECO:0000259" key="10">
    <source>
        <dbReference type="Pfam" id="PF07715"/>
    </source>
</evidence>
<dbReference type="Gene3D" id="2.60.40.1120">
    <property type="entry name" value="Carboxypeptidase-like, regulatory domain"/>
    <property type="match status" value="1"/>
</dbReference>
<evidence type="ECO:0000256" key="1">
    <source>
        <dbReference type="ARBA" id="ARBA00004571"/>
    </source>
</evidence>
<dbReference type="NCBIfam" id="TIGR04057">
    <property type="entry name" value="SusC_RagA_signa"/>
    <property type="match status" value="1"/>
</dbReference>
<evidence type="ECO:0000256" key="5">
    <source>
        <dbReference type="ARBA" id="ARBA00023136"/>
    </source>
</evidence>
<dbReference type="InterPro" id="IPR012910">
    <property type="entry name" value="Plug_dom"/>
</dbReference>
<comment type="subcellular location">
    <subcellularLocation>
        <location evidence="1 7">Cell outer membrane</location>
        <topology evidence="1 7">Multi-pass membrane protein</topology>
    </subcellularLocation>
</comment>
<evidence type="ECO:0000256" key="4">
    <source>
        <dbReference type="ARBA" id="ARBA00022692"/>
    </source>
</evidence>
<accession>A0A3B7MHZ7</accession>
<feature type="chain" id="PRO_5017593099" evidence="8">
    <location>
        <begin position="25"/>
        <end position="1214"/>
    </location>
</feature>
<dbReference type="GO" id="GO:0009279">
    <property type="term" value="C:cell outer membrane"/>
    <property type="evidence" value="ECO:0007669"/>
    <property type="project" value="UniProtKB-SubCell"/>
</dbReference>
<dbReference type="Pfam" id="PF07660">
    <property type="entry name" value="STN"/>
    <property type="match status" value="1"/>
</dbReference>
<feature type="domain" description="TonB-dependent receptor plug" evidence="10">
    <location>
        <begin position="210"/>
        <end position="316"/>
    </location>
</feature>
<evidence type="ECO:0000313" key="12">
    <source>
        <dbReference type="Proteomes" id="UP000263900"/>
    </source>
</evidence>
<dbReference type="EMBL" id="CP032157">
    <property type="protein sequence ID" value="AXY72819.1"/>
    <property type="molecule type" value="Genomic_DNA"/>
</dbReference>
<keyword evidence="5 7" id="KW-0472">Membrane</keyword>
<keyword evidence="8" id="KW-0732">Signal</keyword>
<organism evidence="11 12">
    <name type="scientific">Paraflavitalea soli</name>
    <dbReference type="NCBI Taxonomy" id="2315862"/>
    <lineage>
        <taxon>Bacteria</taxon>
        <taxon>Pseudomonadati</taxon>
        <taxon>Bacteroidota</taxon>
        <taxon>Chitinophagia</taxon>
        <taxon>Chitinophagales</taxon>
        <taxon>Chitinophagaceae</taxon>
        <taxon>Paraflavitalea</taxon>
    </lineage>
</organism>
<comment type="similarity">
    <text evidence="7">Belongs to the TonB-dependent receptor family.</text>
</comment>
<evidence type="ECO:0000256" key="7">
    <source>
        <dbReference type="PROSITE-ProRule" id="PRU01360"/>
    </source>
</evidence>
<keyword evidence="4 7" id="KW-0812">Transmembrane</keyword>
<keyword evidence="2 7" id="KW-0813">Transport</keyword>
<proteinExistence type="inferred from homology"/>
<dbReference type="InterPro" id="IPR036942">
    <property type="entry name" value="Beta-barrel_TonB_sf"/>
</dbReference>
<dbReference type="Gene3D" id="2.40.170.20">
    <property type="entry name" value="TonB-dependent receptor, beta-barrel domain"/>
    <property type="match status" value="1"/>
</dbReference>
<evidence type="ECO:0000256" key="3">
    <source>
        <dbReference type="ARBA" id="ARBA00022452"/>
    </source>
</evidence>
<evidence type="ECO:0000256" key="8">
    <source>
        <dbReference type="SAM" id="SignalP"/>
    </source>
</evidence>
<dbReference type="Proteomes" id="UP000263900">
    <property type="component" value="Chromosome"/>
</dbReference>
<dbReference type="Pfam" id="PF07715">
    <property type="entry name" value="Plug"/>
    <property type="match status" value="1"/>
</dbReference>
<dbReference type="AlphaFoldDB" id="A0A3B7MHZ7"/>
<keyword evidence="12" id="KW-1185">Reference proteome</keyword>
<dbReference type="InterPro" id="IPR023996">
    <property type="entry name" value="TonB-dep_OMP_SusC/RagA"/>
</dbReference>
<feature type="domain" description="Secretin/TonB short N-terminal" evidence="9">
    <location>
        <begin position="51"/>
        <end position="102"/>
    </location>
</feature>
<dbReference type="InterPro" id="IPR023997">
    <property type="entry name" value="TonB-dep_OMP_SusC/RagA_CS"/>
</dbReference>
<reference evidence="11 12" key="1">
    <citation type="submission" date="2018-09" db="EMBL/GenBank/DDBJ databases">
        <title>Genome sequencing of strain 6GH32-13.</title>
        <authorList>
            <person name="Weon H.-Y."/>
            <person name="Heo J."/>
            <person name="Kwon S.-W."/>
        </authorList>
    </citation>
    <scope>NUCLEOTIDE SEQUENCE [LARGE SCALE GENOMIC DNA]</scope>
    <source>
        <strain evidence="11 12">5GH32-13</strain>
    </source>
</reference>
<dbReference type="InterPro" id="IPR037066">
    <property type="entry name" value="Plug_dom_sf"/>
</dbReference>
<dbReference type="KEGG" id="pseg:D3H65_02035"/>
<keyword evidence="3 7" id="KW-1134">Transmembrane beta strand</keyword>
<dbReference type="RefSeq" id="WP_119048657.1">
    <property type="nucleotide sequence ID" value="NZ_CP032157.1"/>
</dbReference>
<evidence type="ECO:0000256" key="6">
    <source>
        <dbReference type="ARBA" id="ARBA00023237"/>
    </source>
</evidence>
<sequence>MMPYRKWIGLTLLAVLFSLTAVHAQTRKVTIVQQHISLADVFKSIKQQTGFTVFYNNSLINDKEKVSVSFNDVELPAVMTTLLKGKDIDWTINDQFIILKKKESLQNALNAPAAVNPENITGRVADENGAAIAGATVQLKGTSLAVVTGPDGKFSMLAQGGNKKITVSFVGYATQELTVNGSTSLNVRLVRKNSGLDEVVIIGYGTSTRKDLTGAVGKANVEDMAKAPVPAFDQALAGRIAGVTVIPRDGQPGAAAQINIRGASVTQDASPLFVIDGFPIENMDINSINPNDIASFEVLKDASSIAIYGARGANGVILITTKRGASGPPRVTYNFSYGLQQPVKTIKMMNPYEFVRLQLELDSIRSTPANPVNTYHDIYLGAYDSSKGGRPYGLDYYKAVQGYDWQDLLLRTGIQQSHSINMTGGNADTKYSLSGSFFNQDGVIINTGLKRYEGKFTLDQRLRKNLRFALSAGYSRTVAYGTVPAAGFSGGVVQGMWQYRPVSGLGNQDLLNSLIDSLAFEDFNEGTTSSLGNNLINPLMQAQNEFRKNTNGTGTLNASLEYTFLKNFTLKISGGYNTTTVLSESFYNSRTQQGNTFKNLNGAVANPNGINGSINSQLNSNYLSENILSYRGKIGDHHRINALAGFTYQYAENTGTGFRTNNIPQSTEYLGIKSIGGGTASNPYSGGTRWQLYSFLTRLNYIYKDRYLLTATARADGSSKFAPGKQWGYFPSGAVAWRFSEESFMSGFSKILSDGKLRVSYGNVGNNRVGDFSYMANIAGGTQFGYPFNNQYIRGVVPFFNGNANLRWETSTQLDVGLNLGFLDDRITIEADYYSKRTKDFLLQINLPYLAGYSGTSFNLQYQNTGVVSNKGFELTINSTNFKTKTFAWRSSFNISFNRGKIVDFYSGYDVMETLLNLPGGNQATAWIAEKGGPISRFYGFIWDGVYQYSDFDRQANGKYVLKPGIPNYAGTVSAQPGDPKYKDLNGDGIISGNSNTVGNSGDQTILGSPLPIHTGGFSNNFDYKNFSLNIFFQWSYGNDVLNANRMVFASTGGYFTNGNQFAEYANRWTPDNPTNDYARAYYNLRGDPGQGLPRVSSRLVEDASFLRLKTVALTYNMPSKMVKKAGLSGLQLNVSAQNLYTWTKYSGIDPEVSTFRVQNASNAPFLSGGSTVSGGTGYTFIQPSSSYTALSGGLDYTAYPRSLVFSFGLRAIF</sequence>
<dbReference type="PROSITE" id="PS52016">
    <property type="entry name" value="TONB_DEPENDENT_REC_3"/>
    <property type="match status" value="1"/>
</dbReference>
<dbReference type="Pfam" id="PF13715">
    <property type="entry name" value="CarbopepD_reg_2"/>
    <property type="match status" value="1"/>
</dbReference>
<keyword evidence="6 7" id="KW-0998">Cell outer membrane</keyword>
<gene>
    <name evidence="11" type="ORF">D3H65_02035</name>
</gene>
<dbReference type="SUPFAM" id="SSF49464">
    <property type="entry name" value="Carboxypeptidase regulatory domain-like"/>
    <property type="match status" value="1"/>
</dbReference>
<dbReference type="SUPFAM" id="SSF56935">
    <property type="entry name" value="Porins"/>
    <property type="match status" value="1"/>
</dbReference>
<dbReference type="InterPro" id="IPR039426">
    <property type="entry name" value="TonB-dep_rcpt-like"/>
</dbReference>
<dbReference type="InterPro" id="IPR008969">
    <property type="entry name" value="CarboxyPept-like_regulatory"/>
</dbReference>
<dbReference type="Gene3D" id="2.170.130.10">
    <property type="entry name" value="TonB-dependent receptor, plug domain"/>
    <property type="match status" value="1"/>
</dbReference>
<protein>
    <submittedName>
        <fullName evidence="11">SusC/RagA family TonB-linked outer membrane protein</fullName>
    </submittedName>
</protein>
<name>A0A3B7MHZ7_9BACT</name>
<dbReference type="OrthoDB" id="9768177at2"/>
<dbReference type="InterPro" id="IPR011662">
    <property type="entry name" value="Secretin/TonB_short_N"/>
</dbReference>
<evidence type="ECO:0000259" key="9">
    <source>
        <dbReference type="Pfam" id="PF07660"/>
    </source>
</evidence>